<keyword evidence="3" id="KW-0963">Cytoplasm</keyword>
<reference evidence="15" key="1">
    <citation type="submission" date="2022-06" db="EMBL/GenBank/DDBJ databases">
        <authorList>
            <person name="Berger JAMES D."/>
            <person name="Berger JAMES D."/>
        </authorList>
    </citation>
    <scope>NUCLEOTIDE SEQUENCE [LARGE SCALE GENOMIC DNA]</scope>
</reference>
<evidence type="ECO:0000256" key="4">
    <source>
        <dbReference type="ARBA" id="ARBA00022553"/>
    </source>
</evidence>
<feature type="region of interest" description="Disordered" evidence="13">
    <location>
        <begin position="1066"/>
        <end position="1146"/>
    </location>
</feature>
<evidence type="ECO:0000256" key="5">
    <source>
        <dbReference type="ARBA" id="ARBA00022782"/>
    </source>
</evidence>
<dbReference type="GO" id="GO:0015629">
    <property type="term" value="C:actin cytoskeleton"/>
    <property type="evidence" value="ECO:0007669"/>
    <property type="project" value="TreeGrafter"/>
</dbReference>
<dbReference type="WBParaSite" id="SRDH1_36180.1">
    <property type="protein sequence ID" value="SRDH1_36180.1"/>
    <property type="gene ID" value="SRDH1_36180"/>
</dbReference>
<evidence type="ECO:0000256" key="2">
    <source>
        <dbReference type="ARBA" id="ARBA00022473"/>
    </source>
</evidence>
<keyword evidence="10" id="KW-0206">Cytoskeleton</keyword>
<dbReference type="AlphaFoldDB" id="A0AA85F4S3"/>
<dbReference type="Pfam" id="PF17817">
    <property type="entry name" value="PDZ_5"/>
    <property type="match status" value="1"/>
</dbReference>
<dbReference type="InterPro" id="IPR036034">
    <property type="entry name" value="PDZ_sf"/>
</dbReference>
<feature type="compositionally biased region" description="Polar residues" evidence="13">
    <location>
        <begin position="1106"/>
        <end position="1137"/>
    </location>
</feature>
<keyword evidence="15" id="KW-1185">Reference proteome</keyword>
<evidence type="ECO:0000256" key="7">
    <source>
        <dbReference type="ARBA" id="ARBA00023018"/>
    </source>
</evidence>
<dbReference type="FunFam" id="2.30.42.10:FF:000010">
    <property type="entry name" value="Neurabin-1 isoform 1"/>
    <property type="match status" value="1"/>
</dbReference>
<keyword evidence="7" id="KW-0770">Synapse</keyword>
<keyword evidence="5" id="KW-0221">Differentiation</keyword>
<dbReference type="GO" id="GO:0051015">
    <property type="term" value="F:actin filament binding"/>
    <property type="evidence" value="ECO:0007669"/>
    <property type="project" value="TreeGrafter"/>
</dbReference>
<proteinExistence type="predicted"/>
<feature type="compositionally biased region" description="Polar residues" evidence="13">
    <location>
        <begin position="1073"/>
        <end position="1092"/>
    </location>
</feature>
<dbReference type="PANTHER" id="PTHR16154">
    <property type="entry name" value="NEURABIN"/>
    <property type="match status" value="1"/>
</dbReference>
<dbReference type="PANTHER" id="PTHR16154:SF6">
    <property type="entry name" value="SPINOPHILIN, ISOFORM J"/>
    <property type="match status" value="1"/>
</dbReference>
<feature type="coiled-coil region" evidence="12">
    <location>
        <begin position="848"/>
        <end position="900"/>
    </location>
</feature>
<feature type="domain" description="PDZ" evidence="14">
    <location>
        <begin position="529"/>
        <end position="617"/>
    </location>
</feature>
<dbReference type="GO" id="GO:0005737">
    <property type="term" value="C:cytoplasm"/>
    <property type="evidence" value="ECO:0007669"/>
    <property type="project" value="TreeGrafter"/>
</dbReference>
<evidence type="ECO:0000313" key="15">
    <source>
        <dbReference type="Proteomes" id="UP000050792"/>
    </source>
</evidence>
<comment type="subcellular location">
    <subcellularLocation>
        <location evidence="1">Cytoplasm</location>
        <location evidence="1">Cytoskeleton</location>
    </subcellularLocation>
    <subcellularLocation>
        <location evidence="11">Synapse</location>
    </subcellularLocation>
</comment>
<keyword evidence="2" id="KW-0217">Developmental protein</keyword>
<keyword evidence="8 12" id="KW-0175">Coiled coil</keyword>
<evidence type="ECO:0000256" key="8">
    <source>
        <dbReference type="ARBA" id="ARBA00023054"/>
    </source>
</evidence>
<dbReference type="Gene3D" id="2.30.42.10">
    <property type="match status" value="1"/>
</dbReference>
<dbReference type="Pfam" id="PF00595">
    <property type="entry name" value="PDZ"/>
    <property type="match status" value="1"/>
</dbReference>
<evidence type="ECO:0000256" key="12">
    <source>
        <dbReference type="SAM" id="Coils"/>
    </source>
</evidence>
<sequence>MSVLSDTLHAANGNEETVSKADMCPRRLSRVSRLRDMFQTGVVKPIDDTEDGFDIESPVFSAYACPDFERFSRAFPGSPPMKTLRNHRTTLNKNESTQHSTTSSRSVDGSFSIPESLSPLKSPPTRPPKPRNISLSKSAVLEEVKLKPISSKIAAENTSCNGVTEPVKISNYSITNVGNSTDNQPSTVKVNGSSLNSTTTRNSTPVTIIKAGPQQKFKDPVECLSYASITPLYSSNKNGKTTENDVNNAINNDVHSQSFETTIQPSEDLNSQSTHSTCNSSIDHQCTLPNSSDIQDFVLRPEAFHKSPFPEIVCKDKIDDLPVLQHAEPVAVNAEDDDDGLDEKIENTENSFEIVISSSQCNASFSPLITLPVPKGLNVVAVDDDGVHIFEDGNFLYALPGLTDKYSDDSDFYDSREDITNISDLISPSYTAEKVNDEENAKTNIEKVLSVSSSNSPKSITTRKLVNKRSGSSDSLVKQPRVRFSSEPILVFSTHSTTDYNRRNEEIDPLSASAEYELEKHLEDMDMFEIDFRKGVNGLGISIVGSGVDTSSGEQKLSIFIKSLTPGGAAEADGRIQVYDQIVQVDGHSLVGVSQQFAAQVLQNTGEIIHFVIAREKDPPNSRIAKILTEKQQEEDEENNKGEEKAVEKELKWNNNSSDKYQEFVSTQTDNPVNLSGGDSTEALHNLIAVATRSLKEAKQWDKVDDDDNDEEDAIAIDESSIDCDMEYLNVNNNNDTNDSSPINSLFQQFRKSSSGGDNVKSLNGYSTDLNYQHSSPRSALKGTATAASTRRRNEAIMEYIRQAVLIQDNVHLPTNLINKTDYTDKSQNSNITTDSLNTVSWALASELHDHRIQLRKFQSRNRNLEQRLTAQEAAADEAIERLCLRCRHLELELKQSQQKCSQLMSPKQQNISNSNNYSLGANNLCNPIYHSSMLNASSYKEDDGVVVSGENPDVVLKKCFGLNDTDESIVSFTNRGSPKASIYGPYSSDDQDKVEVDGSTANSVNLVKDGYSTTVELPLFVRQVEDRTRIVSSGGLAGRRPPTKIVINSPFASLHGPFAASLTEPRVPSVKNPFNSDNNDSCLNKSSNTSQPPRPVPSHSFVFHRSSSNERQASSCQSKSTTNSLVDSKINSTQKTPSRKPVGGYQLPGLSDNSFSSVLRRTNICTDLIVGNYFFQSLMKTSKVYLSNMWMDKSYYLN</sequence>
<dbReference type="InterPro" id="IPR001478">
    <property type="entry name" value="PDZ"/>
</dbReference>
<evidence type="ECO:0000256" key="13">
    <source>
        <dbReference type="SAM" id="MobiDB-lite"/>
    </source>
</evidence>
<organism evidence="15 16">
    <name type="scientific">Schistosoma rodhaini</name>
    <dbReference type="NCBI Taxonomy" id="6188"/>
    <lineage>
        <taxon>Eukaryota</taxon>
        <taxon>Metazoa</taxon>
        <taxon>Spiralia</taxon>
        <taxon>Lophotrochozoa</taxon>
        <taxon>Platyhelminthes</taxon>
        <taxon>Trematoda</taxon>
        <taxon>Digenea</taxon>
        <taxon>Strigeidida</taxon>
        <taxon>Schistosomatoidea</taxon>
        <taxon>Schistosomatidae</taxon>
        <taxon>Schistosoma</taxon>
    </lineage>
</organism>
<dbReference type="SUPFAM" id="SSF50156">
    <property type="entry name" value="PDZ domain-like"/>
    <property type="match status" value="1"/>
</dbReference>
<accession>A0AA85F4S3</accession>
<protein>
    <recommendedName>
        <fullName evidence="14">PDZ domain-containing protein</fullName>
    </recommendedName>
</protein>
<dbReference type="InterPro" id="IPR043446">
    <property type="entry name" value="Neurabin-like"/>
</dbReference>
<dbReference type="PROSITE" id="PS50106">
    <property type="entry name" value="PDZ"/>
    <property type="match status" value="1"/>
</dbReference>
<evidence type="ECO:0000256" key="10">
    <source>
        <dbReference type="ARBA" id="ARBA00023212"/>
    </source>
</evidence>
<dbReference type="Proteomes" id="UP000050792">
    <property type="component" value="Unassembled WGS sequence"/>
</dbReference>
<dbReference type="GO" id="GO:0031175">
    <property type="term" value="P:neuron projection development"/>
    <property type="evidence" value="ECO:0007669"/>
    <property type="project" value="TreeGrafter"/>
</dbReference>
<keyword evidence="4" id="KW-0597">Phosphoprotein</keyword>
<keyword evidence="6" id="KW-0524">Neurogenesis</keyword>
<dbReference type="InterPro" id="IPR040645">
    <property type="entry name" value="Neurabin-1/2_PDZ"/>
</dbReference>
<dbReference type="GO" id="GO:0007015">
    <property type="term" value="P:actin filament organization"/>
    <property type="evidence" value="ECO:0007669"/>
    <property type="project" value="TreeGrafter"/>
</dbReference>
<reference evidence="16" key="2">
    <citation type="submission" date="2023-11" db="UniProtKB">
        <authorList>
            <consortium name="WormBaseParasite"/>
        </authorList>
    </citation>
    <scope>IDENTIFICATION</scope>
</reference>
<evidence type="ECO:0000256" key="6">
    <source>
        <dbReference type="ARBA" id="ARBA00022902"/>
    </source>
</evidence>
<keyword evidence="9" id="KW-0009">Actin-binding</keyword>
<feature type="region of interest" description="Disordered" evidence="13">
    <location>
        <begin position="74"/>
        <end position="136"/>
    </location>
</feature>
<dbReference type="GO" id="GO:0014069">
    <property type="term" value="C:postsynaptic density"/>
    <property type="evidence" value="ECO:0007669"/>
    <property type="project" value="TreeGrafter"/>
</dbReference>
<evidence type="ECO:0000256" key="11">
    <source>
        <dbReference type="ARBA" id="ARBA00034103"/>
    </source>
</evidence>
<evidence type="ECO:0000256" key="1">
    <source>
        <dbReference type="ARBA" id="ARBA00004245"/>
    </source>
</evidence>
<dbReference type="GO" id="GO:0030425">
    <property type="term" value="C:dendrite"/>
    <property type="evidence" value="ECO:0007669"/>
    <property type="project" value="TreeGrafter"/>
</dbReference>
<evidence type="ECO:0000313" key="16">
    <source>
        <dbReference type="WBParaSite" id="SRDH1_36180.1"/>
    </source>
</evidence>
<evidence type="ECO:0000256" key="3">
    <source>
        <dbReference type="ARBA" id="ARBA00022490"/>
    </source>
</evidence>
<dbReference type="CDD" id="cd06790">
    <property type="entry name" value="PDZ_neurabin-like"/>
    <property type="match status" value="1"/>
</dbReference>
<feature type="compositionally biased region" description="Polar residues" evidence="13">
    <location>
        <begin position="91"/>
        <end position="115"/>
    </location>
</feature>
<evidence type="ECO:0000256" key="9">
    <source>
        <dbReference type="ARBA" id="ARBA00023203"/>
    </source>
</evidence>
<dbReference type="GO" id="GO:0019722">
    <property type="term" value="P:calcium-mediated signaling"/>
    <property type="evidence" value="ECO:0007669"/>
    <property type="project" value="TreeGrafter"/>
</dbReference>
<name>A0AA85F4S3_9TREM</name>
<evidence type="ECO:0000259" key="14">
    <source>
        <dbReference type="PROSITE" id="PS50106"/>
    </source>
</evidence>
<dbReference type="SMART" id="SM00228">
    <property type="entry name" value="PDZ"/>
    <property type="match status" value="1"/>
</dbReference>